<gene>
    <name evidence="2" type="ORF">SAMN05216241_10949</name>
</gene>
<dbReference type="OrthoDB" id="652634at2"/>
<reference evidence="2 3" key="1">
    <citation type="submission" date="2016-10" db="EMBL/GenBank/DDBJ databases">
        <authorList>
            <person name="de Groot N.N."/>
        </authorList>
    </citation>
    <scope>NUCLEOTIDE SEQUENCE [LARGE SCALE GENOMIC DNA]</scope>
    <source>
        <strain evidence="2 3">DSM 25584</strain>
    </source>
</reference>
<dbReference type="RefSeq" id="WP_090020934.1">
    <property type="nucleotide sequence ID" value="NZ_FNCE01000009.1"/>
</dbReference>
<name>A0A1G7TF45_9PROT</name>
<dbReference type="PANTHER" id="PTHR13136">
    <property type="entry name" value="TESTIS DEVELOPMENT PROTEIN PRTD"/>
    <property type="match status" value="1"/>
</dbReference>
<dbReference type="InterPro" id="IPR046879">
    <property type="entry name" value="KANL3/Tex30_Abhydrolase"/>
</dbReference>
<dbReference type="InterPro" id="IPR026555">
    <property type="entry name" value="NSL3/Tex30"/>
</dbReference>
<dbReference type="Proteomes" id="UP000199415">
    <property type="component" value="Unassembled WGS sequence"/>
</dbReference>
<dbReference type="PANTHER" id="PTHR13136:SF11">
    <property type="entry name" value="TESTIS-EXPRESSED PROTEIN 30"/>
    <property type="match status" value="1"/>
</dbReference>
<evidence type="ECO:0000313" key="2">
    <source>
        <dbReference type="EMBL" id="SDG33654.1"/>
    </source>
</evidence>
<dbReference type="AlphaFoldDB" id="A0A1G7TF45"/>
<sequence length="215" mass="22550">MTETPDLIVDGPTDAPVTVALAHGAGVGHDSPFMTAMAQGVAADGVRVARFEFPYMARMRREGGRRPPDKEATLLATFRAVLDALGPRERVVLAGKSMGGRMATRLAADLEGEGAPVAGAAALGYPFHPPGKPANLRIEHLQAIATPVLIVQGERDAFGTPGEVAGYSLAESVRLRWERDGDHHFVPRKSAAATQQANWADAAAALAAFAHEVAA</sequence>
<protein>
    <recommendedName>
        <fullName evidence="1">KANL3/Tex30 alpha/beta hydrolase-like domain-containing protein</fullName>
    </recommendedName>
</protein>
<dbReference type="SUPFAM" id="SSF53474">
    <property type="entry name" value="alpha/beta-Hydrolases"/>
    <property type="match status" value="1"/>
</dbReference>
<feature type="domain" description="KANL3/Tex30 alpha/beta hydrolase-like" evidence="1">
    <location>
        <begin position="18"/>
        <end position="210"/>
    </location>
</feature>
<dbReference type="STRING" id="1082479.SAMN05216241_10949"/>
<keyword evidence="3" id="KW-1185">Reference proteome</keyword>
<evidence type="ECO:0000313" key="3">
    <source>
        <dbReference type="Proteomes" id="UP000199415"/>
    </source>
</evidence>
<organism evidence="2 3">
    <name type="scientific">Limimonas halophila</name>
    <dbReference type="NCBI Taxonomy" id="1082479"/>
    <lineage>
        <taxon>Bacteria</taxon>
        <taxon>Pseudomonadati</taxon>
        <taxon>Pseudomonadota</taxon>
        <taxon>Alphaproteobacteria</taxon>
        <taxon>Rhodospirillales</taxon>
        <taxon>Rhodovibrionaceae</taxon>
        <taxon>Limimonas</taxon>
    </lineage>
</organism>
<dbReference type="InterPro" id="IPR029058">
    <property type="entry name" value="AB_hydrolase_fold"/>
</dbReference>
<evidence type="ECO:0000259" key="1">
    <source>
        <dbReference type="Pfam" id="PF20408"/>
    </source>
</evidence>
<dbReference type="Pfam" id="PF20408">
    <property type="entry name" value="Abhydrolase_11"/>
    <property type="match status" value="1"/>
</dbReference>
<proteinExistence type="predicted"/>
<dbReference type="EMBL" id="FNCE01000009">
    <property type="protein sequence ID" value="SDG33654.1"/>
    <property type="molecule type" value="Genomic_DNA"/>
</dbReference>
<dbReference type="Gene3D" id="3.40.50.1820">
    <property type="entry name" value="alpha/beta hydrolase"/>
    <property type="match status" value="1"/>
</dbReference>
<accession>A0A1G7TF45</accession>